<reference evidence="1" key="1">
    <citation type="submission" date="2021-05" db="EMBL/GenBank/DDBJ databases">
        <authorList>
            <person name="Pan Q."/>
            <person name="Jouanno E."/>
            <person name="Zahm M."/>
            <person name="Klopp C."/>
            <person name="Cabau C."/>
            <person name="Louis A."/>
            <person name="Berthelot C."/>
            <person name="Parey E."/>
            <person name="Roest Crollius H."/>
            <person name="Montfort J."/>
            <person name="Robinson-Rechavi M."/>
            <person name="Bouchez O."/>
            <person name="Lampietro C."/>
            <person name="Lopez Roques C."/>
            <person name="Donnadieu C."/>
            <person name="Postlethwait J."/>
            <person name="Bobe J."/>
            <person name="Dillon D."/>
            <person name="Chandos A."/>
            <person name="von Hippel F."/>
            <person name="Guiguen Y."/>
        </authorList>
    </citation>
    <scope>NUCLEOTIDE SEQUENCE</scope>
    <source>
        <strain evidence="1">YG-Jan2019</strain>
    </source>
</reference>
<keyword evidence="2" id="KW-1185">Reference proteome</keyword>
<comment type="caution">
    <text evidence="1">The sequence shown here is derived from an EMBL/GenBank/DDBJ whole genome shotgun (WGS) entry which is preliminary data.</text>
</comment>
<evidence type="ECO:0000313" key="1">
    <source>
        <dbReference type="EMBL" id="KAJ8010154.1"/>
    </source>
</evidence>
<dbReference type="Proteomes" id="UP001157502">
    <property type="component" value="Chromosome 6"/>
</dbReference>
<protein>
    <submittedName>
        <fullName evidence="1">Uncharacterized protein</fullName>
    </submittedName>
</protein>
<accession>A0ACC2H296</accession>
<sequence length="145" mass="16774">MNARPLVPVSSDPDMPTVLTPAMLLTQKVDIMLPPAGEYDLKDLYCKQWKQVQVLADVFWKRWRQEYLVLIQPRRKWHADKPNLSEGDVVLLRDTQVRRNEWPVGVVVNAIPSKVCKVDVRVNRQGTQREYSRPVSEVVLLVKGE</sequence>
<proteinExistence type="predicted"/>
<name>A0ACC2H296_DALPE</name>
<dbReference type="EMBL" id="CM055733">
    <property type="protein sequence ID" value="KAJ8010154.1"/>
    <property type="molecule type" value="Genomic_DNA"/>
</dbReference>
<gene>
    <name evidence="1" type="ORF">DPEC_G00072030</name>
</gene>
<evidence type="ECO:0000313" key="2">
    <source>
        <dbReference type="Proteomes" id="UP001157502"/>
    </source>
</evidence>
<organism evidence="1 2">
    <name type="scientific">Dallia pectoralis</name>
    <name type="common">Alaska blackfish</name>
    <dbReference type="NCBI Taxonomy" id="75939"/>
    <lineage>
        <taxon>Eukaryota</taxon>
        <taxon>Metazoa</taxon>
        <taxon>Chordata</taxon>
        <taxon>Craniata</taxon>
        <taxon>Vertebrata</taxon>
        <taxon>Euteleostomi</taxon>
        <taxon>Actinopterygii</taxon>
        <taxon>Neopterygii</taxon>
        <taxon>Teleostei</taxon>
        <taxon>Protacanthopterygii</taxon>
        <taxon>Esociformes</taxon>
        <taxon>Umbridae</taxon>
        <taxon>Dallia</taxon>
    </lineage>
</organism>